<name>A0A7U4J768_9SPHN</name>
<proteinExistence type="predicted"/>
<keyword evidence="3" id="KW-1185">Reference proteome</keyword>
<dbReference type="Proteomes" id="UP000032300">
    <property type="component" value="Chromosome"/>
</dbReference>
<keyword evidence="1" id="KW-1133">Transmembrane helix</keyword>
<feature type="transmembrane region" description="Helical" evidence="1">
    <location>
        <begin position="52"/>
        <end position="82"/>
    </location>
</feature>
<reference evidence="2 3" key="2">
    <citation type="submission" date="2015-02" db="EMBL/GenBank/DDBJ databases">
        <title>The complete genome of Sphingomonas hengshuiensis sp. WHSC-8 isolated from soil of Hengshui Lake.</title>
        <authorList>
            <person name="Wei S."/>
            <person name="Guo J."/>
            <person name="Su C."/>
            <person name="Wu R."/>
            <person name="Zhang Z."/>
            <person name="Liang K."/>
            <person name="Li H."/>
            <person name="Wang T."/>
            <person name="Liu H."/>
            <person name="Zhang C."/>
            <person name="Li Z."/>
            <person name="Wang Q."/>
            <person name="Meng J."/>
        </authorList>
    </citation>
    <scope>NUCLEOTIDE SEQUENCE [LARGE SCALE GENOMIC DNA]</scope>
    <source>
        <strain evidence="2 3">WHSC-8</strain>
    </source>
</reference>
<gene>
    <name evidence="2" type="ORF">TS85_06555</name>
</gene>
<sequence length="145" mass="14880">MPVPRAEWGHRAVAIPAAWAGSFFLLACLLATQQTMPGDTIPVELPSIEFVLGLFAAAALASIFGMLLSAIPILGGVAFMATVGRWSPGLRHPAIWALAGAAMCAGAVLGPGGGADSPPALALVFTGAACAALARRYVHWPEFEE</sequence>
<dbReference type="RefSeq" id="WP_044331167.1">
    <property type="nucleotide sequence ID" value="NZ_CP010836.1"/>
</dbReference>
<dbReference type="EMBL" id="CP010836">
    <property type="protein sequence ID" value="AJP71508.1"/>
    <property type="molecule type" value="Genomic_DNA"/>
</dbReference>
<protein>
    <submittedName>
        <fullName evidence="2">Uncharacterized protein</fullName>
    </submittedName>
</protein>
<evidence type="ECO:0000256" key="1">
    <source>
        <dbReference type="SAM" id="Phobius"/>
    </source>
</evidence>
<evidence type="ECO:0000313" key="3">
    <source>
        <dbReference type="Proteomes" id="UP000032300"/>
    </source>
</evidence>
<dbReference type="PROSITE" id="PS51257">
    <property type="entry name" value="PROKAR_LIPOPROTEIN"/>
    <property type="match status" value="1"/>
</dbReference>
<feature type="transmembrane region" description="Helical" evidence="1">
    <location>
        <begin position="12"/>
        <end position="32"/>
    </location>
</feature>
<keyword evidence="1" id="KW-0472">Membrane</keyword>
<reference evidence="2 3" key="1">
    <citation type="journal article" date="2015" name="Int. J. Syst. Evol. Microbiol.">
        <title>Sphingomonas hengshuiensis sp. nov., isolated from lake wetland.</title>
        <authorList>
            <person name="Wei S."/>
            <person name="Wang T."/>
            <person name="Liu H."/>
            <person name="Zhang C."/>
            <person name="Guo J."/>
            <person name="Wang Q."/>
            <person name="Liang K."/>
            <person name="Zhang Z."/>
        </authorList>
    </citation>
    <scope>NUCLEOTIDE SEQUENCE [LARGE SCALE GENOMIC DNA]</scope>
    <source>
        <strain evidence="2 3">WHSC-8</strain>
    </source>
</reference>
<dbReference type="KEGG" id="sphi:TS85_06555"/>
<feature type="transmembrane region" description="Helical" evidence="1">
    <location>
        <begin position="94"/>
        <end position="114"/>
    </location>
</feature>
<dbReference type="AlphaFoldDB" id="A0A7U4J768"/>
<evidence type="ECO:0000313" key="2">
    <source>
        <dbReference type="EMBL" id="AJP71508.1"/>
    </source>
</evidence>
<organism evidence="2 3">
    <name type="scientific">Sphingomonas hengshuiensis</name>
    <dbReference type="NCBI Taxonomy" id="1609977"/>
    <lineage>
        <taxon>Bacteria</taxon>
        <taxon>Pseudomonadati</taxon>
        <taxon>Pseudomonadota</taxon>
        <taxon>Alphaproteobacteria</taxon>
        <taxon>Sphingomonadales</taxon>
        <taxon>Sphingomonadaceae</taxon>
        <taxon>Sphingomonas</taxon>
    </lineage>
</organism>
<accession>A0A7U4J768</accession>
<keyword evidence="1" id="KW-0812">Transmembrane</keyword>